<accession>A0A9P6MWN3</accession>
<sequence length="614" mass="66512">MTHGNPCCGVPFHQNSIARQCTQLVLLFFGCVYTLVAAQTPAQTPAPVSFMAYASVEEKTLFVHGGRTNYSSGISLNQLFSLDLTQSGWNTSSPPWRALSTRNGSLSSPADYEHAMTISKDNENLIIWGYDSGLAVYNIPSNSWVSNSSLPAGSTLKLDGIRAVTDPVSGLIYAPSGANHSYSMMRYDLANNIVTMLPMPDILLGWQVTYYSAVWSTQRNSMLMYGGATFTTPKTAHPYFFEFFPSNNSWNLIPQKGDYPGDLNSQCMIPAYNGTKMVVFGGEDIAFNPFGAIYILDVATLSWTRVSSISPQTQNRADMACAVAGDNFLAWGGDQDFKIGAFGTPVIFNLKTNQWTTQYIASFPDASGGGSGSSGSFGSPNTTPPTDSSSSSKSSNVAAIAGAVAGVVVVAIVIVFVYRWRSRSPKQQHSNNSRTSLSVAVKNNNDLELNKMHPAVTSTESKRARAPEGYRPSITRAPERDLYSTSTIVSGGDNSTLVGSPVARYHQLGIANSSTYSPSEISSPISPHTLPAELGSHNAMTLRSPQELSSPKQPQTLAAGTNSGSTLLEEQIAQTRAQHELQYRQHQEYLEHLRLQQQAELEVLQLQLNKTNRG</sequence>
<evidence type="ECO:0000256" key="2">
    <source>
        <dbReference type="ARBA" id="ARBA00022737"/>
    </source>
</evidence>
<evidence type="ECO:0000256" key="1">
    <source>
        <dbReference type="ARBA" id="ARBA00022441"/>
    </source>
</evidence>
<gene>
    <name evidence="6" type="primary">ACBP5_2</name>
    <name evidence="6" type="ORF">BGZ80_009905</name>
</gene>
<proteinExistence type="predicted"/>
<dbReference type="InterPro" id="IPR015915">
    <property type="entry name" value="Kelch-typ_b-propeller"/>
</dbReference>
<dbReference type="InterPro" id="IPR011043">
    <property type="entry name" value="Gal_Oxase/kelch_b-propeller"/>
</dbReference>
<dbReference type="PANTHER" id="PTHR46093:SF18">
    <property type="entry name" value="FIBRONECTIN TYPE-III DOMAIN-CONTAINING PROTEIN"/>
    <property type="match status" value="1"/>
</dbReference>
<dbReference type="PANTHER" id="PTHR46093">
    <property type="entry name" value="ACYL-COA-BINDING DOMAIN-CONTAINING PROTEIN 5"/>
    <property type="match status" value="1"/>
</dbReference>
<dbReference type="Pfam" id="PF24681">
    <property type="entry name" value="Kelch_KLHDC2_KLHL20_DRC7"/>
    <property type="match status" value="1"/>
</dbReference>
<dbReference type="EMBL" id="JAAAID010000636">
    <property type="protein sequence ID" value="KAG0015357.1"/>
    <property type="molecule type" value="Genomic_DNA"/>
</dbReference>
<keyword evidence="1" id="KW-0880">Kelch repeat</keyword>
<feature type="signal peptide" evidence="5">
    <location>
        <begin position="1"/>
        <end position="38"/>
    </location>
</feature>
<feature type="region of interest" description="Disordered" evidence="3">
    <location>
        <begin position="371"/>
        <end position="393"/>
    </location>
</feature>
<keyword evidence="2" id="KW-0677">Repeat</keyword>
<evidence type="ECO:0000256" key="4">
    <source>
        <dbReference type="SAM" id="Phobius"/>
    </source>
</evidence>
<keyword evidence="4" id="KW-1133">Transmembrane helix</keyword>
<dbReference type="Proteomes" id="UP000703661">
    <property type="component" value="Unassembled WGS sequence"/>
</dbReference>
<organism evidence="6 7">
    <name type="scientific">Entomortierella chlamydospora</name>
    <dbReference type="NCBI Taxonomy" id="101097"/>
    <lineage>
        <taxon>Eukaryota</taxon>
        <taxon>Fungi</taxon>
        <taxon>Fungi incertae sedis</taxon>
        <taxon>Mucoromycota</taxon>
        <taxon>Mortierellomycotina</taxon>
        <taxon>Mortierellomycetes</taxon>
        <taxon>Mortierellales</taxon>
        <taxon>Mortierellaceae</taxon>
        <taxon>Entomortierella</taxon>
    </lineage>
</organism>
<feature type="region of interest" description="Disordered" evidence="3">
    <location>
        <begin position="541"/>
        <end position="563"/>
    </location>
</feature>
<evidence type="ECO:0000313" key="7">
    <source>
        <dbReference type="Proteomes" id="UP000703661"/>
    </source>
</evidence>
<dbReference type="SUPFAM" id="SSF50965">
    <property type="entry name" value="Galactose oxidase, central domain"/>
    <property type="match status" value="2"/>
</dbReference>
<feature type="transmembrane region" description="Helical" evidence="4">
    <location>
        <begin position="397"/>
        <end position="418"/>
    </location>
</feature>
<reference evidence="6" key="1">
    <citation type="journal article" date="2020" name="Fungal Divers.">
        <title>Resolving the Mortierellaceae phylogeny through synthesis of multi-gene phylogenetics and phylogenomics.</title>
        <authorList>
            <person name="Vandepol N."/>
            <person name="Liber J."/>
            <person name="Desiro A."/>
            <person name="Na H."/>
            <person name="Kennedy M."/>
            <person name="Barry K."/>
            <person name="Grigoriev I.V."/>
            <person name="Miller A.N."/>
            <person name="O'Donnell K."/>
            <person name="Stajich J.E."/>
            <person name="Bonito G."/>
        </authorList>
    </citation>
    <scope>NUCLEOTIDE SEQUENCE</scope>
    <source>
        <strain evidence="6">NRRL 2769</strain>
    </source>
</reference>
<comment type="caution">
    <text evidence="6">The sequence shown here is derived from an EMBL/GenBank/DDBJ whole genome shotgun (WGS) entry which is preliminary data.</text>
</comment>
<name>A0A9P6MWN3_9FUNG</name>
<feature type="compositionally biased region" description="Low complexity" evidence="3">
    <location>
        <begin position="376"/>
        <end position="393"/>
    </location>
</feature>
<dbReference type="AlphaFoldDB" id="A0A9P6MWN3"/>
<keyword evidence="5" id="KW-0732">Signal</keyword>
<evidence type="ECO:0000256" key="3">
    <source>
        <dbReference type="SAM" id="MobiDB-lite"/>
    </source>
</evidence>
<feature type="chain" id="PRO_5040451682" evidence="5">
    <location>
        <begin position="39"/>
        <end position="614"/>
    </location>
</feature>
<feature type="region of interest" description="Disordered" evidence="3">
    <location>
        <begin position="444"/>
        <end position="469"/>
    </location>
</feature>
<dbReference type="Gene3D" id="2.120.10.80">
    <property type="entry name" value="Kelch-type beta propeller"/>
    <property type="match status" value="2"/>
</dbReference>
<protein>
    <submittedName>
        <fullName evidence="6">Acyl-CoA-binding domain-containing protein 5</fullName>
    </submittedName>
</protein>
<evidence type="ECO:0000313" key="6">
    <source>
        <dbReference type="EMBL" id="KAG0015357.1"/>
    </source>
</evidence>
<keyword evidence="4" id="KW-0812">Transmembrane</keyword>
<keyword evidence="7" id="KW-1185">Reference proteome</keyword>
<evidence type="ECO:0000256" key="5">
    <source>
        <dbReference type="SAM" id="SignalP"/>
    </source>
</evidence>
<keyword evidence="4" id="KW-0472">Membrane</keyword>